<dbReference type="EMBL" id="CM032191">
    <property type="protein sequence ID" value="KAG7086109.1"/>
    <property type="molecule type" value="Genomic_DNA"/>
</dbReference>
<dbReference type="EC" id="3.4.24.-" evidence="11"/>
<evidence type="ECO:0000256" key="2">
    <source>
        <dbReference type="ARBA" id="ARBA00006006"/>
    </source>
</evidence>
<evidence type="ECO:0000256" key="4">
    <source>
        <dbReference type="ARBA" id="ARBA00022670"/>
    </source>
</evidence>
<dbReference type="OrthoDB" id="3227768at2759"/>
<keyword evidence="9 11" id="KW-0865">Zymogen</keyword>
<evidence type="ECO:0000313" key="14">
    <source>
        <dbReference type="Proteomes" id="UP001049176"/>
    </source>
</evidence>
<dbReference type="Gene3D" id="1.10.390.10">
    <property type="entry name" value="Neutral Protease Domain 2"/>
    <property type="match status" value="1"/>
</dbReference>
<reference evidence="13" key="1">
    <citation type="journal article" date="2021" name="Genome Biol. Evol.">
        <title>The assembled and annotated genome of the fairy-ring fungus Marasmius oreades.</title>
        <authorList>
            <person name="Hiltunen M."/>
            <person name="Ament-Velasquez S.L."/>
            <person name="Johannesson H."/>
        </authorList>
    </citation>
    <scope>NUCLEOTIDE SEQUENCE</scope>
    <source>
        <strain evidence="13">03SP1</strain>
    </source>
</reference>
<organism evidence="13 14">
    <name type="scientific">Marasmius oreades</name>
    <name type="common">fairy-ring Marasmius</name>
    <dbReference type="NCBI Taxonomy" id="181124"/>
    <lineage>
        <taxon>Eukaryota</taxon>
        <taxon>Fungi</taxon>
        <taxon>Dikarya</taxon>
        <taxon>Basidiomycota</taxon>
        <taxon>Agaricomycotina</taxon>
        <taxon>Agaricomycetes</taxon>
        <taxon>Agaricomycetidae</taxon>
        <taxon>Agaricales</taxon>
        <taxon>Marasmiineae</taxon>
        <taxon>Marasmiaceae</taxon>
        <taxon>Marasmius</taxon>
    </lineage>
</organism>
<keyword evidence="8 11" id="KW-0482">Metalloprotease</keyword>
<dbReference type="PANTHER" id="PTHR33478">
    <property type="entry name" value="EXTRACELLULAR METALLOPROTEINASE MEP"/>
    <property type="match status" value="1"/>
</dbReference>
<protein>
    <recommendedName>
        <fullName evidence="11">Extracellular metalloproteinase</fullName>
        <ecNumber evidence="11">3.4.24.-</ecNumber>
    </recommendedName>
    <alternativeName>
        <fullName evidence="11">Fungalysin</fullName>
    </alternativeName>
</protein>
<dbReference type="Proteomes" id="UP001049176">
    <property type="component" value="Chromosome 11"/>
</dbReference>
<keyword evidence="4 11" id="KW-0645">Protease</keyword>
<keyword evidence="3 11" id="KW-0964">Secreted</keyword>
<dbReference type="GO" id="GO:0008270">
    <property type="term" value="F:zinc ion binding"/>
    <property type="evidence" value="ECO:0007669"/>
    <property type="project" value="InterPro"/>
</dbReference>
<feature type="region of interest" description="Disordered" evidence="12">
    <location>
        <begin position="25"/>
        <end position="46"/>
    </location>
</feature>
<dbReference type="AlphaFoldDB" id="A0A9P7RM60"/>
<dbReference type="InterPro" id="IPR001842">
    <property type="entry name" value="Peptidase_M36"/>
</dbReference>
<keyword evidence="5 10" id="KW-0479">Metal-binding</keyword>
<comment type="subcellular location">
    <subcellularLocation>
        <location evidence="1 11">Secreted</location>
    </subcellularLocation>
</comment>
<keyword evidence="7 10" id="KW-0862">Zinc</keyword>
<dbReference type="GeneID" id="66072699"/>
<dbReference type="PANTHER" id="PTHR33478:SF1">
    <property type="entry name" value="EXTRACELLULAR METALLOPROTEINASE MEP"/>
    <property type="match status" value="1"/>
</dbReference>
<dbReference type="KEGG" id="more:E1B28_003623"/>
<dbReference type="InterPro" id="IPR050371">
    <property type="entry name" value="Fungal_virulence_M36"/>
</dbReference>
<keyword evidence="14" id="KW-1185">Reference proteome</keyword>
<evidence type="ECO:0000256" key="1">
    <source>
        <dbReference type="ARBA" id="ARBA00004613"/>
    </source>
</evidence>
<evidence type="ECO:0000256" key="6">
    <source>
        <dbReference type="ARBA" id="ARBA00022801"/>
    </source>
</evidence>
<proteinExistence type="inferred from homology"/>
<dbReference type="GO" id="GO:0005615">
    <property type="term" value="C:extracellular space"/>
    <property type="evidence" value="ECO:0007669"/>
    <property type="project" value="InterPro"/>
</dbReference>
<comment type="caution">
    <text evidence="13">The sequence shown here is derived from an EMBL/GenBank/DDBJ whole genome shotgun (WGS) entry which is preliminary data.</text>
</comment>
<dbReference type="Pfam" id="PF02128">
    <property type="entry name" value="Peptidase_M36"/>
    <property type="match status" value="1"/>
</dbReference>
<comment type="similarity">
    <text evidence="2 11">Belongs to the peptidase M36 family.</text>
</comment>
<comment type="cofactor">
    <cofactor evidence="10">
        <name>Zn(2+)</name>
        <dbReference type="ChEBI" id="CHEBI:29105"/>
    </cofactor>
    <text evidence="10">Binds 1 zinc ion per subunit.</text>
</comment>
<evidence type="ECO:0000256" key="11">
    <source>
        <dbReference type="RuleBase" id="RU364017"/>
    </source>
</evidence>
<dbReference type="GO" id="GO:0006508">
    <property type="term" value="P:proteolysis"/>
    <property type="evidence" value="ECO:0007669"/>
    <property type="project" value="UniProtKB-KW"/>
</dbReference>
<feature type="binding site" evidence="10">
    <location>
        <position position="6"/>
    </location>
    <ligand>
        <name>Zn(2+)</name>
        <dbReference type="ChEBI" id="CHEBI:29105"/>
        <note>catalytic</note>
    </ligand>
</feature>
<dbReference type="GO" id="GO:0004222">
    <property type="term" value="F:metalloendopeptidase activity"/>
    <property type="evidence" value="ECO:0007669"/>
    <property type="project" value="InterPro"/>
</dbReference>
<evidence type="ECO:0000256" key="12">
    <source>
        <dbReference type="SAM" id="MobiDB-lite"/>
    </source>
</evidence>
<dbReference type="RefSeq" id="XP_043002580.1">
    <property type="nucleotide sequence ID" value="XM_043160623.1"/>
</dbReference>
<evidence type="ECO:0000256" key="9">
    <source>
        <dbReference type="ARBA" id="ARBA00023145"/>
    </source>
</evidence>
<dbReference type="InterPro" id="IPR027268">
    <property type="entry name" value="Peptidase_M4/M1_CTD_sf"/>
</dbReference>
<dbReference type="SUPFAM" id="SSF55486">
    <property type="entry name" value="Metalloproteases ('zincins'), catalytic domain"/>
    <property type="match status" value="1"/>
</dbReference>
<gene>
    <name evidence="13" type="ORF">E1B28_003623</name>
</gene>
<keyword evidence="6 11" id="KW-0378">Hydrolase</keyword>
<evidence type="ECO:0000256" key="10">
    <source>
        <dbReference type="PIRSR" id="PIRSR601842-2"/>
    </source>
</evidence>
<name>A0A9P7RM60_9AGAR</name>
<accession>A0A9P7RM60</accession>
<evidence type="ECO:0000256" key="3">
    <source>
        <dbReference type="ARBA" id="ARBA00022525"/>
    </source>
</evidence>
<evidence type="ECO:0000256" key="8">
    <source>
        <dbReference type="ARBA" id="ARBA00023049"/>
    </source>
</evidence>
<evidence type="ECO:0000313" key="13">
    <source>
        <dbReference type="EMBL" id="KAG7086109.1"/>
    </source>
</evidence>
<evidence type="ECO:0000256" key="5">
    <source>
        <dbReference type="ARBA" id="ARBA00022723"/>
    </source>
</evidence>
<evidence type="ECO:0000256" key="7">
    <source>
        <dbReference type="ARBA" id="ARBA00022833"/>
    </source>
</evidence>
<sequence>MRGLGEGWSDAVANWMSQTSSTTQDFVLGQGVTGNPGGIRSKPYSTDQTVNPLRYSDIGKLTETHRIGEVWANILHNVYADPRF</sequence>